<evidence type="ECO:0000259" key="3">
    <source>
        <dbReference type="Pfam" id="PF08450"/>
    </source>
</evidence>
<comment type="caution">
    <text evidence="4">The sequence shown here is derived from an EMBL/GenBank/DDBJ whole genome shotgun (WGS) entry which is preliminary data.</text>
</comment>
<sequence length="285" mass="31442">MNGNEASVKTRKSEVWTPAHGFTGGIEGPACDRQGNLYAVNYAREGTIGRVTPDGSSSIFLELPNGSIANGIRFTRDGRMLMADYTKHNILLYDFAFQKLSVFAHEPRMNQPNDICITAHDVLFASDPKWADNTGQLWRIMPHGEVTLMEAGMGTTNGIEVGPQENVLYVNESVQRCIWAYDLAANGSISNKRLFAQFSDFGLDGMRCDVDGNLYVARYGKGTIAILNPAGVLIEEIQLHGKNPTNVTFGGEDGRTVYVTVQDQGNVERFRADRPGRCRRLFGLV</sequence>
<feature type="binding site" evidence="2">
    <location>
        <position position="113"/>
    </location>
    <ligand>
        <name>substrate</name>
    </ligand>
</feature>
<dbReference type="InterPro" id="IPR011042">
    <property type="entry name" value="6-blade_b-propeller_TolB-like"/>
</dbReference>
<dbReference type="SUPFAM" id="SSF63829">
    <property type="entry name" value="Calcium-dependent phosphotriesterase"/>
    <property type="match status" value="1"/>
</dbReference>
<dbReference type="PRINTS" id="PR01790">
    <property type="entry name" value="SMP30FAMILY"/>
</dbReference>
<dbReference type="AlphaFoldDB" id="A0A559J1Y8"/>
<dbReference type="InterPro" id="IPR005511">
    <property type="entry name" value="SMP-30"/>
</dbReference>
<proteinExistence type="predicted"/>
<gene>
    <name evidence="4" type="ORF">FPZ44_13060</name>
</gene>
<feature type="binding site" evidence="2">
    <location>
        <position position="157"/>
    </location>
    <ligand>
        <name>a divalent metal cation</name>
        <dbReference type="ChEBI" id="CHEBI:60240"/>
    </ligand>
</feature>
<dbReference type="PANTHER" id="PTHR47572">
    <property type="entry name" value="LIPOPROTEIN-RELATED"/>
    <property type="match status" value="1"/>
</dbReference>
<reference evidence="4 5" key="1">
    <citation type="submission" date="2019-07" db="EMBL/GenBank/DDBJ databases">
        <authorList>
            <person name="Kim J."/>
        </authorList>
    </citation>
    <scope>NUCLEOTIDE SEQUENCE [LARGE SCALE GENOMIC DNA]</scope>
    <source>
        <strain evidence="4 5">N4</strain>
    </source>
</reference>
<protein>
    <submittedName>
        <fullName evidence="4">SMP-30/gluconolactonase/LRE family protein</fullName>
    </submittedName>
</protein>
<dbReference type="InterPro" id="IPR051262">
    <property type="entry name" value="SMP-30/CGR1_Lactonase"/>
</dbReference>
<feature type="active site" description="Proton donor/acceptor" evidence="1">
    <location>
        <position position="204"/>
    </location>
</feature>
<keyword evidence="5" id="KW-1185">Reference proteome</keyword>
<dbReference type="RefSeq" id="WP_144990839.1">
    <property type="nucleotide sequence ID" value="NZ_VNJK01000001.1"/>
</dbReference>
<name>A0A559J1Y8_9BACL</name>
<dbReference type="OrthoDB" id="2633250at2"/>
<feature type="domain" description="SMP-30/Gluconolactonase/LRE-like region" evidence="3">
    <location>
        <begin position="27"/>
        <end position="261"/>
    </location>
</feature>
<accession>A0A559J1Y8</accession>
<keyword evidence="2" id="KW-0479">Metal-binding</keyword>
<dbReference type="PANTHER" id="PTHR47572:SF5">
    <property type="entry name" value="BLR2277 PROTEIN"/>
    <property type="match status" value="1"/>
</dbReference>
<dbReference type="Pfam" id="PF08450">
    <property type="entry name" value="SGL"/>
    <property type="match status" value="1"/>
</dbReference>
<keyword evidence="2" id="KW-0862">Zinc</keyword>
<dbReference type="EMBL" id="VNJK01000001">
    <property type="protein sequence ID" value="TVX93902.1"/>
    <property type="molecule type" value="Genomic_DNA"/>
</dbReference>
<evidence type="ECO:0000313" key="5">
    <source>
        <dbReference type="Proteomes" id="UP000318102"/>
    </source>
</evidence>
<dbReference type="InterPro" id="IPR013658">
    <property type="entry name" value="SGL"/>
</dbReference>
<evidence type="ECO:0000256" key="1">
    <source>
        <dbReference type="PIRSR" id="PIRSR605511-1"/>
    </source>
</evidence>
<dbReference type="GO" id="GO:0046872">
    <property type="term" value="F:metal ion binding"/>
    <property type="evidence" value="ECO:0007669"/>
    <property type="project" value="UniProtKB-KW"/>
</dbReference>
<dbReference type="Proteomes" id="UP000318102">
    <property type="component" value="Unassembled WGS sequence"/>
</dbReference>
<evidence type="ECO:0000313" key="4">
    <source>
        <dbReference type="EMBL" id="TVX93902.1"/>
    </source>
</evidence>
<feature type="binding site" evidence="2">
    <location>
        <position position="204"/>
    </location>
    <ligand>
        <name>a divalent metal cation</name>
        <dbReference type="ChEBI" id="CHEBI:60240"/>
    </ligand>
</feature>
<comment type="cofactor">
    <cofactor evidence="2">
        <name>Zn(2+)</name>
        <dbReference type="ChEBI" id="CHEBI:29105"/>
    </cofactor>
    <text evidence="2">Binds 1 divalent metal cation per subunit.</text>
</comment>
<organism evidence="4 5">
    <name type="scientific">Paenibacillus agilis</name>
    <dbReference type="NCBI Taxonomy" id="3020863"/>
    <lineage>
        <taxon>Bacteria</taxon>
        <taxon>Bacillati</taxon>
        <taxon>Bacillota</taxon>
        <taxon>Bacilli</taxon>
        <taxon>Bacillales</taxon>
        <taxon>Paenibacillaceae</taxon>
        <taxon>Paenibacillus</taxon>
    </lineage>
</organism>
<dbReference type="Gene3D" id="2.120.10.30">
    <property type="entry name" value="TolB, C-terminal domain"/>
    <property type="match status" value="1"/>
</dbReference>
<evidence type="ECO:0000256" key="2">
    <source>
        <dbReference type="PIRSR" id="PIRSR605511-2"/>
    </source>
</evidence>